<organism evidence="6 7">
    <name type="scientific">Stentor coeruleus</name>
    <dbReference type="NCBI Taxonomy" id="5963"/>
    <lineage>
        <taxon>Eukaryota</taxon>
        <taxon>Sar</taxon>
        <taxon>Alveolata</taxon>
        <taxon>Ciliophora</taxon>
        <taxon>Postciliodesmatophora</taxon>
        <taxon>Heterotrichea</taxon>
        <taxon>Heterotrichida</taxon>
        <taxon>Stentoridae</taxon>
        <taxon>Stentor</taxon>
    </lineage>
</organism>
<dbReference type="InterPro" id="IPR001206">
    <property type="entry name" value="Diacylglycerol_kinase_cat_dom"/>
</dbReference>
<evidence type="ECO:0000256" key="2">
    <source>
        <dbReference type="ARBA" id="ARBA00022741"/>
    </source>
</evidence>
<accession>A0A1R2C959</accession>
<dbReference type="Pfam" id="PF00781">
    <property type="entry name" value="DAGK_cat"/>
    <property type="match status" value="1"/>
</dbReference>
<name>A0A1R2C959_9CILI</name>
<keyword evidence="4" id="KW-0067">ATP-binding</keyword>
<keyword evidence="3" id="KW-0418">Kinase</keyword>
<dbReference type="GO" id="GO:0001727">
    <property type="term" value="F:lipid kinase activity"/>
    <property type="evidence" value="ECO:0007669"/>
    <property type="project" value="TreeGrafter"/>
</dbReference>
<dbReference type="PROSITE" id="PS50146">
    <property type="entry name" value="DAGK"/>
    <property type="match status" value="1"/>
</dbReference>
<evidence type="ECO:0000256" key="1">
    <source>
        <dbReference type="ARBA" id="ARBA00022679"/>
    </source>
</evidence>
<dbReference type="PANTHER" id="PTHR12358">
    <property type="entry name" value="SPHINGOSINE KINASE"/>
    <property type="match status" value="1"/>
</dbReference>
<evidence type="ECO:0000313" key="6">
    <source>
        <dbReference type="EMBL" id="OMJ85539.1"/>
    </source>
</evidence>
<dbReference type="InterPro" id="IPR045540">
    <property type="entry name" value="YegS/DAGK_C"/>
</dbReference>
<dbReference type="EMBL" id="MPUH01000234">
    <property type="protein sequence ID" value="OMJ85539.1"/>
    <property type="molecule type" value="Genomic_DNA"/>
</dbReference>
<proteinExistence type="predicted"/>
<dbReference type="InterPro" id="IPR050187">
    <property type="entry name" value="Lipid_Phosphate_FormReg"/>
</dbReference>
<feature type="domain" description="DAGKc" evidence="5">
    <location>
        <begin position="36"/>
        <end position="170"/>
    </location>
</feature>
<dbReference type="InterPro" id="IPR016064">
    <property type="entry name" value="NAD/diacylglycerol_kinase_sf"/>
</dbReference>
<evidence type="ECO:0000256" key="4">
    <source>
        <dbReference type="ARBA" id="ARBA00022840"/>
    </source>
</evidence>
<dbReference type="PANTHER" id="PTHR12358:SF31">
    <property type="entry name" value="ACYLGLYCEROL KINASE, MITOCHONDRIAL"/>
    <property type="match status" value="1"/>
</dbReference>
<comment type="caution">
    <text evidence="6">The sequence shown here is derived from an EMBL/GenBank/DDBJ whole genome shotgun (WGS) entry which is preliminary data.</text>
</comment>
<dbReference type="GO" id="GO:0005737">
    <property type="term" value="C:cytoplasm"/>
    <property type="evidence" value="ECO:0007669"/>
    <property type="project" value="TreeGrafter"/>
</dbReference>
<sequence>MVYHRQKDKFKVYRLKHSTHALAEEVVEKINQKVSQPERNFAVFVNPISGNKTSKEVYDNWISNILDYTNCRYKLYDLDQAKYFESFDLLELDDCTDILCVGGDGTMQELLTVLYNSGADLKRWNFSIVPTGSQNALSCELNGRTLTGALLTIVKGHGELCDLMKIVIENKEIIATTAIAWGLVSDISEIAENYRILGALRYEITGFLRIFKEWKSYSCEILANGINQSADYLCVMVGNHCAKNLTGNEVVFPNGNIKDGYLDLEIIDAVGRIKTSKIFRKLRNGGLHLKSKKVHYSKTKEVTINTINHNIFNVDGEIFYGKKAHITILPEHARFLMK</sequence>
<dbReference type="AlphaFoldDB" id="A0A1R2C959"/>
<protein>
    <recommendedName>
        <fullName evidence="5">DAGKc domain-containing protein</fullName>
    </recommendedName>
</protein>
<keyword evidence="7" id="KW-1185">Reference proteome</keyword>
<dbReference type="OrthoDB" id="3853857at2759"/>
<keyword evidence="1" id="KW-0808">Transferase</keyword>
<gene>
    <name evidence="6" type="ORF">SteCoe_13157</name>
</gene>
<dbReference type="GO" id="GO:0005524">
    <property type="term" value="F:ATP binding"/>
    <property type="evidence" value="ECO:0007669"/>
    <property type="project" value="UniProtKB-KW"/>
</dbReference>
<dbReference type="Gene3D" id="2.60.200.40">
    <property type="match status" value="2"/>
</dbReference>
<evidence type="ECO:0000313" key="7">
    <source>
        <dbReference type="Proteomes" id="UP000187209"/>
    </source>
</evidence>
<keyword evidence="2" id="KW-0547">Nucleotide-binding</keyword>
<dbReference type="Gene3D" id="3.40.50.10330">
    <property type="entry name" value="Probable inorganic polyphosphate/atp-NAD kinase, domain 1"/>
    <property type="match status" value="1"/>
</dbReference>
<dbReference type="SUPFAM" id="SSF111331">
    <property type="entry name" value="NAD kinase/diacylglycerol kinase-like"/>
    <property type="match status" value="1"/>
</dbReference>
<dbReference type="Pfam" id="PF19279">
    <property type="entry name" value="YegS_C"/>
    <property type="match status" value="1"/>
</dbReference>
<evidence type="ECO:0000259" key="5">
    <source>
        <dbReference type="PROSITE" id="PS50146"/>
    </source>
</evidence>
<dbReference type="GO" id="GO:0016020">
    <property type="term" value="C:membrane"/>
    <property type="evidence" value="ECO:0007669"/>
    <property type="project" value="TreeGrafter"/>
</dbReference>
<dbReference type="InterPro" id="IPR017438">
    <property type="entry name" value="ATP-NAD_kinase_N"/>
</dbReference>
<dbReference type="Proteomes" id="UP000187209">
    <property type="component" value="Unassembled WGS sequence"/>
</dbReference>
<evidence type="ECO:0000256" key="3">
    <source>
        <dbReference type="ARBA" id="ARBA00022777"/>
    </source>
</evidence>
<dbReference type="GO" id="GO:0046512">
    <property type="term" value="P:sphingosine biosynthetic process"/>
    <property type="evidence" value="ECO:0007669"/>
    <property type="project" value="TreeGrafter"/>
</dbReference>
<reference evidence="6 7" key="1">
    <citation type="submission" date="2016-11" db="EMBL/GenBank/DDBJ databases">
        <title>The macronuclear genome of Stentor coeruleus: a giant cell with tiny introns.</title>
        <authorList>
            <person name="Slabodnick M."/>
            <person name="Ruby J.G."/>
            <person name="Reiff S.B."/>
            <person name="Swart E.C."/>
            <person name="Gosai S."/>
            <person name="Prabakaran S."/>
            <person name="Witkowska E."/>
            <person name="Larue G.E."/>
            <person name="Fisher S."/>
            <person name="Freeman R.M."/>
            <person name="Gunawardena J."/>
            <person name="Chu W."/>
            <person name="Stover N.A."/>
            <person name="Gregory B.D."/>
            <person name="Nowacki M."/>
            <person name="Derisi J."/>
            <person name="Roy S.W."/>
            <person name="Marshall W.F."/>
            <person name="Sood P."/>
        </authorList>
    </citation>
    <scope>NUCLEOTIDE SEQUENCE [LARGE SCALE GENOMIC DNA]</scope>
    <source>
        <strain evidence="6">WM001</strain>
    </source>
</reference>